<dbReference type="Gene3D" id="1.10.3910.10">
    <property type="entry name" value="SP0561-like"/>
    <property type="match status" value="1"/>
</dbReference>
<dbReference type="PANTHER" id="PTHR39341">
    <property type="entry name" value="BSL7085 PROTEIN"/>
    <property type="match status" value="1"/>
</dbReference>
<name>A0A7M2RJB5_9FIRM</name>
<keyword evidence="3" id="KW-1185">Reference proteome</keyword>
<dbReference type="RefSeq" id="WP_193736481.1">
    <property type="nucleotide sequence ID" value="NZ_CP063304.1"/>
</dbReference>
<feature type="domain" description="DUF1858" evidence="1">
    <location>
        <begin position="5"/>
        <end position="56"/>
    </location>
</feature>
<dbReference type="AlphaFoldDB" id="A0A7M2RJB5"/>
<evidence type="ECO:0000313" key="2">
    <source>
        <dbReference type="EMBL" id="QOV20161.1"/>
    </source>
</evidence>
<evidence type="ECO:0000313" key="3">
    <source>
        <dbReference type="Proteomes" id="UP000593601"/>
    </source>
</evidence>
<dbReference type="InterPro" id="IPR038062">
    <property type="entry name" value="ScdA-like_N_sf"/>
</dbReference>
<dbReference type="KEGG" id="bliq:INP51_04215"/>
<protein>
    <submittedName>
        <fullName evidence="2">DUF1858 domain-containing protein</fullName>
    </submittedName>
</protein>
<evidence type="ECO:0000259" key="1">
    <source>
        <dbReference type="Pfam" id="PF08984"/>
    </source>
</evidence>
<dbReference type="InterPro" id="IPR015077">
    <property type="entry name" value="DUF1858"/>
</dbReference>
<gene>
    <name evidence="2" type="ORF">INP51_04215</name>
</gene>
<dbReference type="Proteomes" id="UP000593601">
    <property type="component" value="Chromosome"/>
</dbReference>
<dbReference type="PANTHER" id="PTHR39341:SF1">
    <property type="entry name" value="DUF1858 DOMAIN-CONTAINING PROTEIN"/>
    <property type="match status" value="1"/>
</dbReference>
<dbReference type="InterPro" id="IPR023883">
    <property type="entry name" value="CHP03980_redox-disulphide"/>
</dbReference>
<reference evidence="2 3" key="1">
    <citation type="submission" date="2020-10" db="EMBL/GenBank/DDBJ databases">
        <title>Blautia liquoris sp.nov., isolated from the mud in a fermentation cellar used for the production of Chinese strong-flavoured liquor.</title>
        <authorList>
            <person name="Lu L."/>
        </authorList>
    </citation>
    <scope>NUCLEOTIDE SEQUENCE [LARGE SCALE GENOMIC DNA]</scope>
    <source>
        <strain evidence="2 3">LZLJ-3</strain>
    </source>
</reference>
<proteinExistence type="predicted"/>
<accession>A0A7M2RJB5</accession>
<sequence>MAKVSKDMTIGELITLDENIPAILMRSGMHCIGCPASLGETLEEAAMVHGIDANDLQDQINDYLAETAAN</sequence>
<dbReference type="NCBIfam" id="TIGR03980">
    <property type="entry name" value="prismane_assoc"/>
    <property type="match status" value="1"/>
</dbReference>
<dbReference type="Pfam" id="PF08984">
    <property type="entry name" value="DUF1858"/>
    <property type="match status" value="1"/>
</dbReference>
<organism evidence="2 3">
    <name type="scientific">Blautia liquoris</name>
    <dbReference type="NCBI Taxonomy" id="2779518"/>
    <lineage>
        <taxon>Bacteria</taxon>
        <taxon>Bacillati</taxon>
        <taxon>Bacillota</taxon>
        <taxon>Clostridia</taxon>
        <taxon>Lachnospirales</taxon>
        <taxon>Lachnospiraceae</taxon>
        <taxon>Blautia</taxon>
    </lineage>
</organism>
<dbReference type="EMBL" id="CP063304">
    <property type="protein sequence ID" value="QOV20161.1"/>
    <property type="molecule type" value="Genomic_DNA"/>
</dbReference>
<dbReference type="SUPFAM" id="SSF140683">
    <property type="entry name" value="SP0561-like"/>
    <property type="match status" value="1"/>
</dbReference>